<keyword evidence="2" id="KW-0004">4Fe-4S</keyword>
<evidence type="ECO:0000256" key="4">
    <source>
        <dbReference type="ARBA" id="ARBA00022737"/>
    </source>
</evidence>
<dbReference type="InterPro" id="IPR050572">
    <property type="entry name" value="Fe-S_Ferredoxin"/>
</dbReference>
<dbReference type="Proteomes" id="UP000019146">
    <property type="component" value="Plasmid unnamed"/>
</dbReference>
<keyword evidence="5" id="KW-0249">Electron transport</keyword>
<dbReference type="KEGG" id="bcai:K788_0001455"/>
<reference evidence="9 10" key="1">
    <citation type="journal article" date="2014" name="Genome Announc.">
        <title>Draft Genome Sequence of the Haloacid-Degrading Burkholderia caribensis Strain MBA4.</title>
        <authorList>
            <person name="Pan Y."/>
            <person name="Kong K.F."/>
            <person name="Tsang J.S."/>
        </authorList>
    </citation>
    <scope>NUCLEOTIDE SEQUENCE [LARGE SCALE GENOMIC DNA]</scope>
    <source>
        <strain evidence="9 10">MBA4</strain>
        <plasmid evidence="10">Plasmid</plasmid>
    </source>
</reference>
<keyword evidence="3" id="KW-0479">Metal-binding</keyword>
<dbReference type="InterPro" id="IPR017900">
    <property type="entry name" value="4Fe4S_Fe_S_CS"/>
</dbReference>
<dbReference type="PROSITE" id="PS51379">
    <property type="entry name" value="4FE4S_FER_2"/>
    <property type="match status" value="2"/>
</dbReference>
<evidence type="ECO:0000256" key="2">
    <source>
        <dbReference type="ARBA" id="ARBA00022485"/>
    </source>
</evidence>
<evidence type="ECO:0000313" key="9">
    <source>
        <dbReference type="EMBL" id="ALL70201.1"/>
    </source>
</evidence>
<dbReference type="Gene3D" id="3.30.70.20">
    <property type="match status" value="1"/>
</dbReference>
<geneLocation type="plasmid" evidence="10"/>
<proteinExistence type="predicted"/>
<dbReference type="Pfam" id="PF13187">
    <property type="entry name" value="Fer4_9"/>
    <property type="match status" value="1"/>
</dbReference>
<dbReference type="AlphaFoldDB" id="A0A0P0RMU5"/>
<evidence type="ECO:0000313" key="10">
    <source>
        <dbReference type="Proteomes" id="UP000019146"/>
    </source>
</evidence>
<accession>A0A0P0RMU5</accession>
<keyword evidence="7" id="KW-0411">Iron-sulfur</keyword>
<evidence type="ECO:0000256" key="3">
    <source>
        <dbReference type="ARBA" id="ARBA00022723"/>
    </source>
</evidence>
<organism evidence="9 10">
    <name type="scientific">Paraburkholderia caribensis MBA4</name>
    <dbReference type="NCBI Taxonomy" id="1323664"/>
    <lineage>
        <taxon>Bacteria</taxon>
        <taxon>Pseudomonadati</taxon>
        <taxon>Pseudomonadota</taxon>
        <taxon>Betaproteobacteria</taxon>
        <taxon>Burkholderiales</taxon>
        <taxon>Burkholderiaceae</taxon>
        <taxon>Paraburkholderia</taxon>
    </lineage>
</organism>
<feature type="domain" description="4Fe-4S ferredoxin-type" evidence="8">
    <location>
        <begin position="1"/>
        <end position="30"/>
    </location>
</feature>
<dbReference type="GO" id="GO:0046872">
    <property type="term" value="F:metal ion binding"/>
    <property type="evidence" value="ECO:0007669"/>
    <property type="project" value="UniProtKB-KW"/>
</dbReference>
<keyword evidence="9" id="KW-0614">Plasmid</keyword>
<dbReference type="GO" id="GO:0051539">
    <property type="term" value="F:4 iron, 4 sulfur cluster binding"/>
    <property type="evidence" value="ECO:0007669"/>
    <property type="project" value="UniProtKB-KW"/>
</dbReference>
<evidence type="ECO:0000256" key="1">
    <source>
        <dbReference type="ARBA" id="ARBA00022448"/>
    </source>
</evidence>
<evidence type="ECO:0000256" key="5">
    <source>
        <dbReference type="ARBA" id="ARBA00022982"/>
    </source>
</evidence>
<dbReference type="EMBL" id="CP012748">
    <property type="protein sequence ID" value="ALL70201.1"/>
    <property type="molecule type" value="Genomic_DNA"/>
</dbReference>
<evidence type="ECO:0000259" key="8">
    <source>
        <dbReference type="PROSITE" id="PS51379"/>
    </source>
</evidence>
<evidence type="ECO:0000256" key="6">
    <source>
        <dbReference type="ARBA" id="ARBA00023004"/>
    </source>
</evidence>
<sequence length="110" mass="12011">MIELISESRCTACDRCVNVCPTNVFDAVKGSIPVIARPDACQTCFMCELYCPADALYVHPFANEHVAVDEAQLAQDGSLGAYGRSLGWKRARAGGTERDETHRLFELGVT</sequence>
<dbReference type="GeneID" id="69973689"/>
<feature type="domain" description="4Fe-4S ferredoxin-type" evidence="8">
    <location>
        <begin position="31"/>
        <end position="61"/>
    </location>
</feature>
<dbReference type="PANTHER" id="PTHR43687:SF6">
    <property type="entry name" value="L-ASPARTATE SEMIALDEHYDE SULFURTRANSFERASE IRON-SULFUR SUBUNIT"/>
    <property type="match status" value="1"/>
</dbReference>
<gene>
    <name evidence="9" type="ORF">K788_0001455</name>
</gene>
<dbReference type="InterPro" id="IPR017896">
    <property type="entry name" value="4Fe4S_Fe-S-bd"/>
</dbReference>
<keyword evidence="1" id="KW-0813">Transport</keyword>
<evidence type="ECO:0000256" key="7">
    <source>
        <dbReference type="ARBA" id="ARBA00023014"/>
    </source>
</evidence>
<dbReference type="SUPFAM" id="SSF54862">
    <property type="entry name" value="4Fe-4S ferredoxins"/>
    <property type="match status" value="1"/>
</dbReference>
<dbReference type="PANTHER" id="PTHR43687">
    <property type="entry name" value="ADENYLYLSULFATE REDUCTASE, BETA SUBUNIT"/>
    <property type="match status" value="1"/>
</dbReference>
<keyword evidence="6" id="KW-0408">Iron</keyword>
<protein>
    <submittedName>
        <fullName evidence="9">Ferredoxin</fullName>
    </submittedName>
</protein>
<name>A0A0P0RMU5_9BURK</name>
<keyword evidence="4" id="KW-0677">Repeat</keyword>
<dbReference type="PROSITE" id="PS00198">
    <property type="entry name" value="4FE4S_FER_1"/>
    <property type="match status" value="2"/>
</dbReference>
<dbReference type="RefSeq" id="WP_035994649.1">
    <property type="nucleotide sequence ID" value="NZ_CP012748.1"/>
</dbReference>